<reference evidence="8 9" key="2">
    <citation type="submission" date="2024-05" db="EMBL/GenBank/DDBJ databases">
        <authorList>
            <person name="Chen Y."/>
            <person name="Shah S."/>
            <person name="Dougan E. K."/>
            <person name="Thang M."/>
            <person name="Chan C."/>
        </authorList>
    </citation>
    <scope>NUCLEOTIDE SEQUENCE [LARGE SCALE GENOMIC DNA]</scope>
</reference>
<feature type="transmembrane region" description="Helical" evidence="5">
    <location>
        <begin position="41"/>
        <end position="60"/>
    </location>
</feature>
<dbReference type="PANTHER" id="PTHR11132">
    <property type="entry name" value="SOLUTE CARRIER FAMILY 35"/>
    <property type="match status" value="1"/>
</dbReference>
<evidence type="ECO:0000256" key="3">
    <source>
        <dbReference type="ARBA" id="ARBA00022989"/>
    </source>
</evidence>
<evidence type="ECO:0000256" key="1">
    <source>
        <dbReference type="ARBA" id="ARBA00004141"/>
    </source>
</evidence>
<evidence type="ECO:0000313" key="7">
    <source>
        <dbReference type="EMBL" id="CAI4017375.1"/>
    </source>
</evidence>
<sequence>MTDSSLKVIAETFLIGGGYILTSACLLNFNKYLMNGRFPYAKVFTTFHMIMATLLSLLLYKFAPSLYPSMDKARANWKAVLKFMVPLGCLFAMNLYLSNKALQYCTLSFVQFCKEGNVALMFALACLIGLQAFTWYKVRILSIVMLGCALCAHGEPEFAMKGFLLQISAQVAECVKNLIGEVVMSGSGMKLDVLTFVAFQTPISFVPLFIFMVQSWQPGVWAALQANWFLLILNALNAFALNVVIATSLKRMSAVAFVVIGVVKDGIIVITSAMIQGDPISTQQKVGFAVIVVGILLWGHMKIQERKTNQEQQLQQLQEQNVEDASIKETELVAIADLGEPSPTSRALANSNDSI</sequence>
<evidence type="ECO:0000256" key="2">
    <source>
        <dbReference type="ARBA" id="ARBA00022692"/>
    </source>
</evidence>
<feature type="transmembrane region" description="Helical" evidence="5">
    <location>
        <begin position="80"/>
        <end position="98"/>
    </location>
</feature>
<evidence type="ECO:0000313" key="8">
    <source>
        <dbReference type="EMBL" id="CAL4804687.1"/>
    </source>
</evidence>
<dbReference type="OrthoDB" id="412289at2759"/>
<dbReference type="EMBL" id="CAMXCT020006632">
    <property type="protein sequence ID" value="CAL1170750.1"/>
    <property type="molecule type" value="Genomic_DNA"/>
</dbReference>
<feature type="transmembrane region" description="Helical" evidence="5">
    <location>
        <begin position="254"/>
        <end position="274"/>
    </location>
</feature>
<keyword evidence="3 5" id="KW-1133">Transmembrane helix</keyword>
<dbReference type="Pfam" id="PF03151">
    <property type="entry name" value="TPT"/>
    <property type="match status" value="1"/>
</dbReference>
<evidence type="ECO:0000256" key="5">
    <source>
        <dbReference type="SAM" id="Phobius"/>
    </source>
</evidence>
<reference evidence="7" key="1">
    <citation type="submission" date="2022-10" db="EMBL/GenBank/DDBJ databases">
        <authorList>
            <person name="Chen Y."/>
            <person name="Dougan E. K."/>
            <person name="Chan C."/>
            <person name="Rhodes N."/>
            <person name="Thang M."/>
        </authorList>
    </citation>
    <scope>NUCLEOTIDE SEQUENCE</scope>
</reference>
<dbReference type="Proteomes" id="UP001152797">
    <property type="component" value="Unassembled WGS sequence"/>
</dbReference>
<feature type="transmembrane region" description="Helical" evidence="5">
    <location>
        <begin position="118"/>
        <end position="136"/>
    </location>
</feature>
<evidence type="ECO:0000256" key="4">
    <source>
        <dbReference type="ARBA" id="ARBA00023136"/>
    </source>
</evidence>
<feature type="domain" description="Sugar phosphate transporter" evidence="6">
    <location>
        <begin position="22"/>
        <end position="298"/>
    </location>
</feature>
<keyword evidence="9" id="KW-1185">Reference proteome</keyword>
<feature type="transmembrane region" description="Helical" evidence="5">
    <location>
        <begin position="193"/>
        <end position="216"/>
    </location>
</feature>
<feature type="transmembrane region" description="Helical" evidence="5">
    <location>
        <begin position="286"/>
        <end position="303"/>
    </location>
</feature>
<feature type="transmembrane region" description="Helical" evidence="5">
    <location>
        <begin position="228"/>
        <end position="247"/>
    </location>
</feature>
<proteinExistence type="predicted"/>
<dbReference type="InterPro" id="IPR004853">
    <property type="entry name" value="Sugar_P_trans_dom"/>
</dbReference>
<protein>
    <submittedName>
        <fullName evidence="8">Probable sugar phosphate/phosphate translocator At4g32390</fullName>
    </submittedName>
</protein>
<gene>
    <name evidence="7" type="ORF">C1SCF055_LOCUS42023</name>
</gene>
<dbReference type="PROSITE" id="PS51257">
    <property type="entry name" value="PROKAR_LIPOPROTEIN"/>
    <property type="match status" value="1"/>
</dbReference>
<dbReference type="SUPFAM" id="SSF103481">
    <property type="entry name" value="Multidrug resistance efflux transporter EmrE"/>
    <property type="match status" value="1"/>
</dbReference>
<feature type="transmembrane region" description="Helical" evidence="5">
    <location>
        <begin position="12"/>
        <end position="29"/>
    </location>
</feature>
<comment type="caution">
    <text evidence="7">The sequence shown here is derived from an EMBL/GenBank/DDBJ whole genome shotgun (WGS) entry which is preliminary data.</text>
</comment>
<accession>A0A9P1DW31</accession>
<keyword evidence="2 5" id="KW-0812">Transmembrane</keyword>
<keyword evidence="4 5" id="KW-0472">Membrane</keyword>
<dbReference type="InterPro" id="IPR050186">
    <property type="entry name" value="TPT_transporter"/>
</dbReference>
<evidence type="ECO:0000259" key="6">
    <source>
        <dbReference type="Pfam" id="PF03151"/>
    </source>
</evidence>
<evidence type="ECO:0000313" key="9">
    <source>
        <dbReference type="Proteomes" id="UP001152797"/>
    </source>
</evidence>
<organism evidence="7">
    <name type="scientific">Cladocopium goreaui</name>
    <dbReference type="NCBI Taxonomy" id="2562237"/>
    <lineage>
        <taxon>Eukaryota</taxon>
        <taxon>Sar</taxon>
        <taxon>Alveolata</taxon>
        <taxon>Dinophyceae</taxon>
        <taxon>Suessiales</taxon>
        <taxon>Symbiodiniaceae</taxon>
        <taxon>Cladocopium</taxon>
    </lineage>
</organism>
<dbReference type="EMBL" id="CAMXCT030006632">
    <property type="protein sequence ID" value="CAL4804687.1"/>
    <property type="molecule type" value="Genomic_DNA"/>
</dbReference>
<dbReference type="EMBL" id="CAMXCT010006632">
    <property type="protein sequence ID" value="CAI4017375.1"/>
    <property type="molecule type" value="Genomic_DNA"/>
</dbReference>
<comment type="subcellular location">
    <subcellularLocation>
        <location evidence="1">Membrane</location>
        <topology evidence="1">Multi-pass membrane protein</topology>
    </subcellularLocation>
</comment>
<dbReference type="InterPro" id="IPR037185">
    <property type="entry name" value="EmrE-like"/>
</dbReference>
<name>A0A9P1DW31_9DINO</name>
<dbReference type="AlphaFoldDB" id="A0A9P1DW31"/>
<dbReference type="GO" id="GO:0016020">
    <property type="term" value="C:membrane"/>
    <property type="evidence" value="ECO:0007669"/>
    <property type="project" value="UniProtKB-SubCell"/>
</dbReference>